<feature type="compositionally biased region" description="Basic and acidic residues" evidence="1">
    <location>
        <begin position="387"/>
        <end position="397"/>
    </location>
</feature>
<name>A0AAD7Q4B6_QUISA</name>
<accession>A0AAD7Q4B6</accession>
<evidence type="ECO:0000313" key="2">
    <source>
        <dbReference type="EMBL" id="KAJ7974622.1"/>
    </source>
</evidence>
<feature type="compositionally biased region" description="Basic and acidic residues" evidence="1">
    <location>
        <begin position="262"/>
        <end position="272"/>
    </location>
</feature>
<dbReference type="Proteomes" id="UP001163823">
    <property type="component" value="Chromosome 3"/>
</dbReference>
<organism evidence="2 3">
    <name type="scientific">Quillaja saponaria</name>
    <name type="common">Soap bark tree</name>
    <dbReference type="NCBI Taxonomy" id="32244"/>
    <lineage>
        <taxon>Eukaryota</taxon>
        <taxon>Viridiplantae</taxon>
        <taxon>Streptophyta</taxon>
        <taxon>Embryophyta</taxon>
        <taxon>Tracheophyta</taxon>
        <taxon>Spermatophyta</taxon>
        <taxon>Magnoliopsida</taxon>
        <taxon>eudicotyledons</taxon>
        <taxon>Gunneridae</taxon>
        <taxon>Pentapetalae</taxon>
        <taxon>rosids</taxon>
        <taxon>fabids</taxon>
        <taxon>Fabales</taxon>
        <taxon>Quillajaceae</taxon>
        <taxon>Quillaja</taxon>
    </lineage>
</organism>
<sequence length="573" mass="64615">MYRYGTNILWEIYACNMIYLMNFEPAADNHSSGELPQTKENNNNIHDQNSESAGYILEQKIQGETQTETESLLEVEQKLETGIVTENVKEEVESKTYGNDKIQEQLVRTVRSPKISKSVSAADKIVDEVTTTNSEFVNLIEATDLTEAKESEILDDYGEPKKDLNSFITAQESEEGTDTRESKTSLGENHHLVPGEAEKDPKSEIFKQEDNIDNISITLIGTLVYEETGLKETKPEIKEKLRDPNAAPQEQDETIFVTETRSDTVDTNERQQKNFNSDANREQIPKTADEGGEEKDHSIEEKTHTPEVDHVKEVSTSSIPPSEDNLQNISVPPPRDTVINKMSYLIEETPAKYESTYENAEPASVKSKHELLKELRTTGTEESANEEIQKQENEKLHMAPCLNTEQCTSDTEISKTKEVSDLADQNEACILETEKDEKPSSEALKHVKAITCIDDEKAIQEQEDPAKNFKDSLTCTMVENEATELDAGGLSEKHKPANSKTTELLRRKNHELDHPYEKLEFPAVAHDQIDDQHPQSKEDGNNIQEQNPETLEHVLGHIFQGELNEKIEVCVGD</sequence>
<feature type="region of interest" description="Disordered" evidence="1">
    <location>
        <begin position="376"/>
        <end position="397"/>
    </location>
</feature>
<feature type="region of interest" description="Disordered" evidence="1">
    <location>
        <begin position="262"/>
        <end position="336"/>
    </location>
</feature>
<reference evidence="2" key="1">
    <citation type="journal article" date="2023" name="Science">
        <title>Elucidation of the pathway for biosynthesis of saponin adjuvants from the soapbark tree.</title>
        <authorList>
            <person name="Reed J."/>
            <person name="Orme A."/>
            <person name="El-Demerdash A."/>
            <person name="Owen C."/>
            <person name="Martin L.B.B."/>
            <person name="Misra R.C."/>
            <person name="Kikuchi S."/>
            <person name="Rejzek M."/>
            <person name="Martin A.C."/>
            <person name="Harkess A."/>
            <person name="Leebens-Mack J."/>
            <person name="Louveau T."/>
            <person name="Stephenson M.J."/>
            <person name="Osbourn A."/>
        </authorList>
    </citation>
    <scope>NUCLEOTIDE SEQUENCE</scope>
    <source>
        <strain evidence="2">S10</strain>
    </source>
</reference>
<dbReference type="KEGG" id="qsa:O6P43_004665"/>
<comment type="caution">
    <text evidence="2">The sequence shown here is derived from an EMBL/GenBank/DDBJ whole genome shotgun (WGS) entry which is preliminary data.</text>
</comment>
<feature type="compositionally biased region" description="Basic and acidic residues" evidence="1">
    <location>
        <begin position="177"/>
        <end position="201"/>
    </location>
</feature>
<protein>
    <submittedName>
        <fullName evidence="2">Titin-like</fullName>
    </submittedName>
</protein>
<proteinExistence type="predicted"/>
<evidence type="ECO:0000256" key="1">
    <source>
        <dbReference type="SAM" id="MobiDB-lite"/>
    </source>
</evidence>
<keyword evidence="3" id="KW-1185">Reference proteome</keyword>
<dbReference type="EMBL" id="JARAOO010000003">
    <property type="protein sequence ID" value="KAJ7974622.1"/>
    <property type="molecule type" value="Genomic_DNA"/>
</dbReference>
<feature type="compositionally biased region" description="Basic and acidic residues" evidence="1">
    <location>
        <begin position="527"/>
        <end position="540"/>
    </location>
</feature>
<evidence type="ECO:0000313" key="3">
    <source>
        <dbReference type="Proteomes" id="UP001163823"/>
    </source>
</evidence>
<feature type="compositionally biased region" description="Basic and acidic residues" evidence="1">
    <location>
        <begin position="279"/>
        <end position="313"/>
    </location>
</feature>
<feature type="region of interest" description="Disordered" evidence="1">
    <location>
        <begin position="170"/>
        <end position="201"/>
    </location>
</feature>
<dbReference type="AlphaFoldDB" id="A0AAD7Q4B6"/>
<gene>
    <name evidence="2" type="ORF">O6P43_004665</name>
</gene>
<feature type="region of interest" description="Disordered" evidence="1">
    <location>
        <begin position="524"/>
        <end position="548"/>
    </location>
</feature>
<feature type="region of interest" description="Disordered" evidence="1">
    <location>
        <begin position="29"/>
        <end position="48"/>
    </location>
</feature>
<feature type="compositionally biased region" description="Polar residues" evidence="1">
    <location>
        <begin position="314"/>
        <end position="330"/>
    </location>
</feature>